<evidence type="ECO:0000256" key="6">
    <source>
        <dbReference type="ARBA" id="ARBA00030776"/>
    </source>
</evidence>
<dbReference type="EMBL" id="CP002536">
    <property type="protein sequence ID" value="ADY26262.1"/>
    <property type="molecule type" value="Genomic_DNA"/>
</dbReference>
<evidence type="ECO:0000313" key="11">
    <source>
        <dbReference type="Proteomes" id="UP000007718"/>
    </source>
</evidence>
<dbReference type="InterPro" id="IPR001437">
    <property type="entry name" value="Tscrpt_elong_fac_GreA/B_C"/>
</dbReference>
<reference evidence="11" key="1">
    <citation type="submission" date="2011-02" db="EMBL/GenBank/DDBJ databases">
        <title>The complete sequence of chromosome of Deinococcus proteolyticus DSM 20540.</title>
        <authorList>
            <consortium name="US DOE Joint Genome Institute (JGI-PGF)"/>
            <person name="Lucas S."/>
            <person name="Copeland A."/>
            <person name="Lapidus A."/>
            <person name="Bruce D."/>
            <person name="Goodwin L."/>
            <person name="Pitluck S."/>
            <person name="Kyrpides N."/>
            <person name="Mavromatis K."/>
            <person name="Pagani I."/>
            <person name="Ivanova N."/>
            <person name="Ovchinnikova G."/>
            <person name="Zeytun A."/>
            <person name="Detter J.C."/>
            <person name="Han C."/>
            <person name="Land M."/>
            <person name="Hauser L."/>
            <person name="Markowitz V."/>
            <person name="Cheng J.-F."/>
            <person name="Hugenholtz P."/>
            <person name="Woyke T."/>
            <person name="Wu D."/>
            <person name="Pukall R."/>
            <person name="Steenblock K."/>
            <person name="Brambilla E."/>
            <person name="Klenk H.-P."/>
            <person name="Eisen J.A."/>
        </authorList>
    </citation>
    <scope>NUCLEOTIDE SEQUENCE [LARGE SCALE GENOMIC DNA]</scope>
    <source>
        <strain evidence="11">ATCC 35074 / DSM 20540 / JCM 6276 / NBRC 101906 / NCIMB 13154 / VKM Ac-1939 / CCM 2703 / MRP</strain>
    </source>
</reference>
<name>F0RNC0_DEIPM</name>
<evidence type="ECO:0000313" key="10">
    <source>
        <dbReference type="EMBL" id="ADY26262.1"/>
    </source>
</evidence>
<feature type="region of interest" description="Disordered" evidence="7">
    <location>
        <begin position="37"/>
        <end position="62"/>
    </location>
</feature>
<dbReference type="PANTHER" id="PTHR30437">
    <property type="entry name" value="TRANSCRIPTION ELONGATION FACTOR GREA"/>
    <property type="match status" value="1"/>
</dbReference>
<dbReference type="InterPro" id="IPR036953">
    <property type="entry name" value="GreA/GreB_C_sf"/>
</dbReference>
<dbReference type="GO" id="GO:0003746">
    <property type="term" value="F:translation elongation factor activity"/>
    <property type="evidence" value="ECO:0007669"/>
    <property type="project" value="UniProtKB-KW"/>
</dbReference>
<proteinExistence type="inferred from homology"/>
<keyword evidence="4" id="KW-0238">DNA-binding</keyword>
<evidence type="ECO:0000256" key="7">
    <source>
        <dbReference type="SAM" id="MobiDB-lite"/>
    </source>
</evidence>
<evidence type="ECO:0000259" key="8">
    <source>
        <dbReference type="Pfam" id="PF01272"/>
    </source>
</evidence>
<dbReference type="InterPro" id="IPR022691">
    <property type="entry name" value="Tscrpt_elong_fac_GreA/B_N"/>
</dbReference>
<feature type="compositionally biased region" description="Basic and acidic residues" evidence="7">
    <location>
        <begin position="120"/>
        <end position="136"/>
    </location>
</feature>
<dbReference type="KEGG" id="dpt:Deipr_1110"/>
<dbReference type="Pfam" id="PF01272">
    <property type="entry name" value="GreA_GreB"/>
    <property type="match status" value="1"/>
</dbReference>
<dbReference type="AlphaFoldDB" id="F0RNC0"/>
<feature type="domain" description="Transcription elongation factor GreA/GreB N-terminal" evidence="9">
    <location>
        <begin position="11"/>
        <end position="79"/>
    </location>
</feature>
<dbReference type="eggNOG" id="COG0782">
    <property type="taxonomic scope" value="Bacteria"/>
</dbReference>
<sequence>MTNPNTTKQIKLTKEGYERLEKALAQEQERLTEATRIVQEQMENSTDSEDTGLEDAKREKRQVEARIEELEDTLARATVIEGGADDGAVNLGATVVLSNETAKKEMTVKVVSAAEASVRGGDKTPRISDDSPVGRELMGRREGDAFVVNLEGGKQVKYKVKSVSY</sequence>
<reference evidence="10 11" key="2">
    <citation type="journal article" date="2012" name="Stand. Genomic Sci.">
        <title>Complete genome sequence of the orange-red pigmented, radioresistant Deinococcus proteolyticus type strain (MRP(T)).</title>
        <authorList>
            <person name="Copeland A."/>
            <person name="Zeytun A."/>
            <person name="Yassawong M."/>
            <person name="Nolan M."/>
            <person name="Lucas S."/>
            <person name="Hammon N."/>
            <person name="Deshpande S."/>
            <person name="Cheng J.F."/>
            <person name="Han C."/>
            <person name="Tapia R."/>
            <person name="Goodwin L.A."/>
            <person name="Pitluck S."/>
            <person name="Mavromatis K."/>
            <person name="Liolios K."/>
            <person name="Pagani I."/>
            <person name="Ivanova N."/>
            <person name="Mikhailova N."/>
            <person name="Pati A."/>
            <person name="Chen A."/>
            <person name="Palaniappan K."/>
            <person name="Land M."/>
            <person name="Hauser L."/>
            <person name="Jeffries C.D."/>
            <person name="Brambilla E.M."/>
            <person name="Rohde M."/>
            <person name="Sikorski J."/>
            <person name="Pukall R."/>
            <person name="Goker M."/>
            <person name="Detter J.C."/>
            <person name="Woyke T."/>
            <person name="Bristow J."/>
            <person name="Eisen J.A."/>
            <person name="Markowitz V."/>
            <person name="Hugenholtz P."/>
            <person name="Kyrpides N.C."/>
            <person name="Klenk H.P."/>
            <person name="Lapidus A."/>
        </authorList>
    </citation>
    <scope>NUCLEOTIDE SEQUENCE [LARGE SCALE GENOMIC DNA]</scope>
    <source>
        <strain evidence="11">ATCC 35074 / DSM 20540 / JCM 6276 / NBRC 101906 / NCIMB 13154 / VKM Ac-1939 / CCM 2703 / MRP</strain>
    </source>
</reference>
<keyword evidence="11" id="KW-1185">Reference proteome</keyword>
<accession>F0RNC0</accession>
<evidence type="ECO:0000256" key="4">
    <source>
        <dbReference type="ARBA" id="ARBA00023125"/>
    </source>
</evidence>
<evidence type="ECO:0000256" key="5">
    <source>
        <dbReference type="ARBA" id="ARBA00023163"/>
    </source>
</evidence>
<organism evidence="10 11">
    <name type="scientific">Deinococcus proteolyticus (strain ATCC 35074 / DSM 20540 / JCM 6276 / NBRC 101906 / NCIMB 13154 / VKM Ac-1939 / CCM 2703 / MRP)</name>
    <dbReference type="NCBI Taxonomy" id="693977"/>
    <lineage>
        <taxon>Bacteria</taxon>
        <taxon>Thermotogati</taxon>
        <taxon>Deinococcota</taxon>
        <taxon>Deinococci</taxon>
        <taxon>Deinococcales</taxon>
        <taxon>Deinococcaceae</taxon>
        <taxon>Deinococcus</taxon>
    </lineage>
</organism>
<comment type="similarity">
    <text evidence="1">Belongs to the GreA/GreB family.</text>
</comment>
<feature type="domain" description="Transcription elongation factor GreA/GreB C-terminal" evidence="8">
    <location>
        <begin position="86"/>
        <end position="165"/>
    </location>
</feature>
<feature type="region of interest" description="Disordered" evidence="7">
    <location>
        <begin position="117"/>
        <end position="136"/>
    </location>
</feature>
<dbReference type="RefSeq" id="WP_013614871.1">
    <property type="nucleotide sequence ID" value="NC_015161.1"/>
</dbReference>
<dbReference type="PANTHER" id="PTHR30437:SF4">
    <property type="entry name" value="TRANSCRIPTION ELONGATION FACTOR GREA"/>
    <property type="match status" value="1"/>
</dbReference>
<gene>
    <name evidence="10" type="ordered locus">Deipr_1110</name>
</gene>
<evidence type="ECO:0000256" key="1">
    <source>
        <dbReference type="ARBA" id="ARBA00008213"/>
    </source>
</evidence>
<dbReference type="PIRSF" id="PIRSF006092">
    <property type="entry name" value="GreA_GreB"/>
    <property type="match status" value="1"/>
</dbReference>
<evidence type="ECO:0000256" key="2">
    <source>
        <dbReference type="ARBA" id="ARBA00013729"/>
    </source>
</evidence>
<dbReference type="Pfam" id="PF03449">
    <property type="entry name" value="GreA_GreB_N"/>
    <property type="match status" value="1"/>
</dbReference>
<keyword evidence="10" id="KW-0648">Protein biosynthesis</keyword>
<dbReference type="SUPFAM" id="SSF46557">
    <property type="entry name" value="GreA transcript cleavage protein, N-terminal domain"/>
    <property type="match status" value="1"/>
</dbReference>
<dbReference type="InterPro" id="IPR036805">
    <property type="entry name" value="Tscrpt_elong_fac_GreA/B_N_sf"/>
</dbReference>
<dbReference type="Gene3D" id="1.10.287.180">
    <property type="entry name" value="Transcription elongation factor, GreA/GreB, N-terminal domain"/>
    <property type="match status" value="1"/>
</dbReference>
<dbReference type="SUPFAM" id="SSF54534">
    <property type="entry name" value="FKBP-like"/>
    <property type="match status" value="1"/>
</dbReference>
<keyword evidence="3" id="KW-0805">Transcription regulation</keyword>
<dbReference type="GO" id="GO:0003677">
    <property type="term" value="F:DNA binding"/>
    <property type="evidence" value="ECO:0007669"/>
    <property type="project" value="UniProtKB-KW"/>
</dbReference>
<dbReference type="GO" id="GO:0006354">
    <property type="term" value="P:DNA-templated transcription elongation"/>
    <property type="evidence" value="ECO:0007669"/>
    <property type="project" value="TreeGrafter"/>
</dbReference>
<keyword evidence="5" id="KW-0804">Transcription</keyword>
<dbReference type="Proteomes" id="UP000007718">
    <property type="component" value="Chromosome"/>
</dbReference>
<dbReference type="FunFam" id="1.10.287.180:FF:000001">
    <property type="entry name" value="Transcription elongation factor GreA"/>
    <property type="match status" value="1"/>
</dbReference>
<dbReference type="GO" id="GO:0032784">
    <property type="term" value="P:regulation of DNA-templated transcription elongation"/>
    <property type="evidence" value="ECO:0007669"/>
    <property type="project" value="InterPro"/>
</dbReference>
<dbReference type="InterPro" id="IPR023459">
    <property type="entry name" value="Tscrpt_elong_fac_GreA/B_fam"/>
</dbReference>
<dbReference type="Gene3D" id="3.10.50.30">
    <property type="entry name" value="Transcription elongation factor, GreA/GreB, C-terminal domain"/>
    <property type="match status" value="1"/>
</dbReference>
<evidence type="ECO:0000256" key="3">
    <source>
        <dbReference type="ARBA" id="ARBA00023015"/>
    </source>
</evidence>
<dbReference type="HOGENOM" id="CLU_101379_2_2_0"/>
<dbReference type="STRING" id="693977.Deipr_1110"/>
<protein>
    <recommendedName>
        <fullName evidence="2">Transcription elongation factor GreA</fullName>
    </recommendedName>
    <alternativeName>
        <fullName evidence="6">Transcript cleavage factor GreA</fullName>
    </alternativeName>
</protein>
<keyword evidence="10" id="KW-0251">Elongation factor</keyword>
<dbReference type="GO" id="GO:0070063">
    <property type="term" value="F:RNA polymerase binding"/>
    <property type="evidence" value="ECO:0007669"/>
    <property type="project" value="InterPro"/>
</dbReference>
<evidence type="ECO:0000259" key="9">
    <source>
        <dbReference type="Pfam" id="PF03449"/>
    </source>
</evidence>